<dbReference type="EMBL" id="BIFT01000002">
    <property type="protein sequence ID" value="GCE31674.1"/>
    <property type="molecule type" value="Genomic_DNA"/>
</dbReference>
<sequence>MKDSTSDQTLTKVEEVRKKIREMAIEKGPDAQLLPVRELCELFSTSRITLREALAPLLADRTLYSKEREGIFVSPHIHHKLVAILFDASVFALRGVSPFWTNLWFLFSQEAERRARFKQQTYEFYTIMPNMDASHSLPDQVIQMITNQKVDGVLAVGLSSPLREWLLKQSIAYVSFAGGGPWVVELDSVEMVTMAARALLQQGCTKIGLWQIALQRQEQDDIQDYATFQGLQRAYQEALLPFNSQYSKILPLPVVQPTYSMPFQEQGYLLAKEYFSLPESERPDGVILGDEMLAHGALTALQELGVRIGQDVKIASHANMNSPMLFGYRNMTIFEFDAIEIVQTMFSLLDTLLQGQTPHAPVTSILPRKVQR</sequence>
<dbReference type="Pfam" id="PF13377">
    <property type="entry name" value="Peripla_BP_3"/>
    <property type="match status" value="1"/>
</dbReference>
<keyword evidence="1" id="KW-0678">Repressor</keyword>
<feature type="domain" description="HTH gntR-type" evidence="5">
    <location>
        <begin position="6"/>
        <end position="76"/>
    </location>
</feature>
<evidence type="ECO:0000313" key="7">
    <source>
        <dbReference type="Proteomes" id="UP000287171"/>
    </source>
</evidence>
<keyword evidence="7" id="KW-1185">Reference proteome</keyword>
<dbReference type="PANTHER" id="PTHR30146:SF148">
    <property type="entry name" value="HTH-TYPE TRANSCRIPTIONAL REPRESSOR PURR-RELATED"/>
    <property type="match status" value="1"/>
</dbReference>
<dbReference type="InterPro" id="IPR046335">
    <property type="entry name" value="LacI/GalR-like_sensor"/>
</dbReference>
<proteinExistence type="predicted"/>
<name>A0A402BK09_9CHLR</name>
<comment type="caution">
    <text evidence="6">The sequence shown here is derived from an EMBL/GenBank/DDBJ whole genome shotgun (WGS) entry which is preliminary data.</text>
</comment>
<dbReference type="InterPro" id="IPR036390">
    <property type="entry name" value="WH_DNA-bd_sf"/>
</dbReference>
<dbReference type="GO" id="GO:0003700">
    <property type="term" value="F:DNA-binding transcription factor activity"/>
    <property type="evidence" value="ECO:0007669"/>
    <property type="project" value="InterPro"/>
</dbReference>
<gene>
    <name evidence="6" type="ORF">KDA_71580</name>
</gene>
<organism evidence="6 7">
    <name type="scientific">Dictyobacter alpinus</name>
    <dbReference type="NCBI Taxonomy" id="2014873"/>
    <lineage>
        <taxon>Bacteria</taxon>
        <taxon>Bacillati</taxon>
        <taxon>Chloroflexota</taxon>
        <taxon>Ktedonobacteria</taxon>
        <taxon>Ktedonobacterales</taxon>
        <taxon>Dictyobacteraceae</taxon>
        <taxon>Dictyobacter</taxon>
    </lineage>
</organism>
<dbReference type="Gene3D" id="1.10.10.10">
    <property type="entry name" value="Winged helix-like DNA-binding domain superfamily/Winged helix DNA-binding domain"/>
    <property type="match status" value="1"/>
</dbReference>
<evidence type="ECO:0000259" key="5">
    <source>
        <dbReference type="PROSITE" id="PS50949"/>
    </source>
</evidence>
<keyword evidence="2" id="KW-0805">Transcription regulation</keyword>
<dbReference type="CDD" id="cd06267">
    <property type="entry name" value="PBP1_LacI_sugar_binding-like"/>
    <property type="match status" value="1"/>
</dbReference>
<dbReference type="AlphaFoldDB" id="A0A402BK09"/>
<evidence type="ECO:0000256" key="2">
    <source>
        <dbReference type="ARBA" id="ARBA00023015"/>
    </source>
</evidence>
<dbReference type="PANTHER" id="PTHR30146">
    <property type="entry name" value="LACI-RELATED TRANSCRIPTIONAL REPRESSOR"/>
    <property type="match status" value="1"/>
</dbReference>
<evidence type="ECO:0000256" key="1">
    <source>
        <dbReference type="ARBA" id="ARBA00022491"/>
    </source>
</evidence>
<keyword evidence="4" id="KW-0804">Transcription</keyword>
<dbReference type="Pfam" id="PF00392">
    <property type="entry name" value="GntR"/>
    <property type="match status" value="1"/>
</dbReference>
<dbReference type="Proteomes" id="UP000287171">
    <property type="component" value="Unassembled WGS sequence"/>
</dbReference>
<reference evidence="7" key="1">
    <citation type="submission" date="2018-12" db="EMBL/GenBank/DDBJ databases">
        <title>Tengunoibacter tsumagoiensis gen. nov., sp. nov., Dictyobacter kobayashii sp. nov., D. alpinus sp. nov., and D. joshuensis sp. nov. and description of Dictyobacteraceae fam. nov. within the order Ktedonobacterales isolated from Tengu-no-mugimeshi.</title>
        <authorList>
            <person name="Wang C.M."/>
            <person name="Zheng Y."/>
            <person name="Sakai Y."/>
            <person name="Toyoda A."/>
            <person name="Minakuchi Y."/>
            <person name="Abe K."/>
            <person name="Yokota A."/>
            <person name="Yabe S."/>
        </authorList>
    </citation>
    <scope>NUCLEOTIDE SEQUENCE [LARGE SCALE GENOMIC DNA]</scope>
    <source>
        <strain evidence="7">Uno16</strain>
    </source>
</reference>
<evidence type="ECO:0000313" key="6">
    <source>
        <dbReference type="EMBL" id="GCE31674.1"/>
    </source>
</evidence>
<dbReference type="InterPro" id="IPR036388">
    <property type="entry name" value="WH-like_DNA-bd_sf"/>
</dbReference>
<dbReference type="SMART" id="SM00345">
    <property type="entry name" value="HTH_GNTR"/>
    <property type="match status" value="1"/>
</dbReference>
<dbReference type="InterPro" id="IPR028082">
    <property type="entry name" value="Peripla_BP_I"/>
</dbReference>
<protein>
    <recommendedName>
        <fullName evidence="5">HTH gntR-type domain-containing protein</fullName>
    </recommendedName>
</protein>
<dbReference type="SUPFAM" id="SSF53822">
    <property type="entry name" value="Periplasmic binding protein-like I"/>
    <property type="match status" value="1"/>
</dbReference>
<dbReference type="Gene3D" id="3.40.50.2300">
    <property type="match status" value="2"/>
</dbReference>
<accession>A0A402BK09</accession>
<dbReference type="SUPFAM" id="SSF46785">
    <property type="entry name" value="Winged helix' DNA-binding domain"/>
    <property type="match status" value="1"/>
</dbReference>
<dbReference type="PROSITE" id="PS50949">
    <property type="entry name" value="HTH_GNTR"/>
    <property type="match status" value="1"/>
</dbReference>
<dbReference type="RefSeq" id="WP_126631614.1">
    <property type="nucleotide sequence ID" value="NZ_BIFT01000002.1"/>
</dbReference>
<dbReference type="InterPro" id="IPR000524">
    <property type="entry name" value="Tscrpt_reg_HTH_GntR"/>
</dbReference>
<keyword evidence="3" id="KW-0238">DNA-binding</keyword>
<dbReference type="OrthoDB" id="147262at2"/>
<evidence type="ECO:0000256" key="3">
    <source>
        <dbReference type="ARBA" id="ARBA00023125"/>
    </source>
</evidence>
<evidence type="ECO:0000256" key="4">
    <source>
        <dbReference type="ARBA" id="ARBA00023163"/>
    </source>
</evidence>
<dbReference type="GO" id="GO:0000976">
    <property type="term" value="F:transcription cis-regulatory region binding"/>
    <property type="evidence" value="ECO:0007669"/>
    <property type="project" value="TreeGrafter"/>
</dbReference>